<proteinExistence type="predicted"/>
<keyword evidence="6" id="KW-1015">Disulfide bond</keyword>
<dbReference type="GO" id="GO:0005615">
    <property type="term" value="C:extracellular space"/>
    <property type="evidence" value="ECO:0007669"/>
    <property type="project" value="TreeGrafter"/>
</dbReference>
<dbReference type="PROSITE" id="PS00134">
    <property type="entry name" value="TRYPSIN_HIS"/>
    <property type="match status" value="1"/>
</dbReference>
<dbReference type="SUPFAM" id="SSF50494">
    <property type="entry name" value="Trypsin-like serine proteases"/>
    <property type="match status" value="1"/>
</dbReference>
<reference evidence="15" key="1">
    <citation type="journal article" date="2013" name="Nature">
        <title>Pan genome of the phytoplankton Emiliania underpins its global distribution.</title>
        <authorList>
            <person name="Read B.A."/>
            <person name="Kegel J."/>
            <person name="Klute M.J."/>
            <person name="Kuo A."/>
            <person name="Lefebvre S.C."/>
            <person name="Maumus F."/>
            <person name="Mayer C."/>
            <person name="Miller J."/>
            <person name="Monier A."/>
            <person name="Salamov A."/>
            <person name="Young J."/>
            <person name="Aguilar M."/>
            <person name="Claverie J.M."/>
            <person name="Frickenhaus S."/>
            <person name="Gonzalez K."/>
            <person name="Herman E.K."/>
            <person name="Lin Y.C."/>
            <person name="Napier J."/>
            <person name="Ogata H."/>
            <person name="Sarno A.F."/>
            <person name="Shmutz J."/>
            <person name="Schroeder D."/>
            <person name="de Vargas C."/>
            <person name="Verret F."/>
            <person name="von Dassow P."/>
            <person name="Valentin K."/>
            <person name="Van de Peer Y."/>
            <person name="Wheeler G."/>
            <person name="Dacks J.B."/>
            <person name="Delwiche C.F."/>
            <person name="Dyhrman S.T."/>
            <person name="Glockner G."/>
            <person name="John U."/>
            <person name="Richards T."/>
            <person name="Worden A.Z."/>
            <person name="Zhang X."/>
            <person name="Grigoriev I.V."/>
            <person name="Allen A.E."/>
            <person name="Bidle K."/>
            <person name="Borodovsky M."/>
            <person name="Bowler C."/>
            <person name="Brownlee C."/>
            <person name="Cock J.M."/>
            <person name="Elias M."/>
            <person name="Gladyshev V.N."/>
            <person name="Groth M."/>
            <person name="Guda C."/>
            <person name="Hadaegh A."/>
            <person name="Iglesias-Rodriguez M.D."/>
            <person name="Jenkins J."/>
            <person name="Jones B.M."/>
            <person name="Lawson T."/>
            <person name="Leese F."/>
            <person name="Lindquist E."/>
            <person name="Lobanov A."/>
            <person name="Lomsadze A."/>
            <person name="Malik S.B."/>
            <person name="Marsh M.E."/>
            <person name="Mackinder L."/>
            <person name="Mock T."/>
            <person name="Mueller-Roeber B."/>
            <person name="Pagarete A."/>
            <person name="Parker M."/>
            <person name="Probert I."/>
            <person name="Quesneville H."/>
            <person name="Raines C."/>
            <person name="Rensing S.A."/>
            <person name="Riano-Pachon D.M."/>
            <person name="Richier S."/>
            <person name="Rokitta S."/>
            <person name="Shiraiwa Y."/>
            <person name="Soanes D.M."/>
            <person name="van der Giezen M."/>
            <person name="Wahlund T.M."/>
            <person name="Williams B."/>
            <person name="Wilson W."/>
            <person name="Wolfe G."/>
            <person name="Wurch L.L."/>
        </authorList>
    </citation>
    <scope>NUCLEOTIDE SEQUENCE</scope>
</reference>
<evidence type="ECO:0000256" key="3">
    <source>
        <dbReference type="ARBA" id="ARBA00022670"/>
    </source>
</evidence>
<dbReference type="Proteomes" id="UP000013827">
    <property type="component" value="Unassembled WGS sequence"/>
</dbReference>
<dbReference type="PaxDb" id="2903-EOD22746"/>
<keyword evidence="15" id="KW-1185">Reference proteome</keyword>
<dbReference type="InterPro" id="IPR050127">
    <property type="entry name" value="Serine_Proteases_S1"/>
</dbReference>
<dbReference type="InterPro" id="IPR009003">
    <property type="entry name" value="Peptidase_S1_PA"/>
</dbReference>
<keyword evidence="10" id="KW-0472">Membrane</keyword>
<dbReference type="EnsemblProtists" id="EOD22746">
    <property type="protein sequence ID" value="EOD22746"/>
    <property type="gene ID" value="EMIHUDRAFT_195080"/>
</dbReference>
<dbReference type="InterPro" id="IPR001314">
    <property type="entry name" value="Peptidase_S1A"/>
</dbReference>
<evidence type="ECO:0000256" key="11">
    <source>
        <dbReference type="SAM" id="SignalP"/>
    </source>
</evidence>
<feature type="domain" description="Peptidase S1" evidence="12">
    <location>
        <begin position="156"/>
        <end position="393"/>
    </location>
</feature>
<evidence type="ECO:0000256" key="2">
    <source>
        <dbReference type="ARBA" id="ARBA00022525"/>
    </source>
</evidence>
<evidence type="ECO:0008006" key="16">
    <source>
        <dbReference type="Google" id="ProtNLM"/>
    </source>
</evidence>
<name>A0A0D3JGW1_EMIH1</name>
<evidence type="ECO:0000256" key="7">
    <source>
        <dbReference type="ARBA" id="ARBA00023180"/>
    </source>
</evidence>
<dbReference type="AlphaFoldDB" id="A0A0D3JGW1"/>
<dbReference type="Pfam" id="PF00066">
    <property type="entry name" value="Notch"/>
    <property type="match status" value="1"/>
</dbReference>
<keyword evidence="10" id="KW-0812">Transmembrane</keyword>
<organism evidence="14 15">
    <name type="scientific">Emiliania huxleyi (strain CCMP1516)</name>
    <dbReference type="NCBI Taxonomy" id="280463"/>
    <lineage>
        <taxon>Eukaryota</taxon>
        <taxon>Haptista</taxon>
        <taxon>Haptophyta</taxon>
        <taxon>Prymnesiophyceae</taxon>
        <taxon>Isochrysidales</taxon>
        <taxon>Noelaerhabdaceae</taxon>
        <taxon>Emiliania</taxon>
    </lineage>
</organism>
<accession>A0A0D3JGW1</accession>
<dbReference type="PANTHER" id="PTHR24264">
    <property type="entry name" value="TRYPSIN-RELATED"/>
    <property type="match status" value="1"/>
</dbReference>
<reference evidence="14" key="2">
    <citation type="submission" date="2024-10" db="UniProtKB">
        <authorList>
            <consortium name="EnsemblProtists"/>
        </authorList>
    </citation>
    <scope>IDENTIFICATION</scope>
</reference>
<dbReference type="Gene3D" id="2.40.10.10">
    <property type="entry name" value="Trypsin-like serine proteases"/>
    <property type="match status" value="1"/>
</dbReference>
<dbReference type="PRINTS" id="PR00722">
    <property type="entry name" value="CHYMOTRYPSIN"/>
</dbReference>
<dbReference type="HOGENOM" id="CLU_471295_0_0_1"/>
<evidence type="ECO:0000256" key="4">
    <source>
        <dbReference type="ARBA" id="ARBA00022737"/>
    </source>
</evidence>
<dbReference type="InterPro" id="IPR000800">
    <property type="entry name" value="Notch_dom"/>
</dbReference>
<dbReference type="Pfam" id="PF00089">
    <property type="entry name" value="Trypsin"/>
    <property type="match status" value="1"/>
</dbReference>
<evidence type="ECO:0000256" key="5">
    <source>
        <dbReference type="ARBA" id="ARBA00022801"/>
    </source>
</evidence>
<dbReference type="GO" id="GO:0006508">
    <property type="term" value="P:proteolysis"/>
    <property type="evidence" value="ECO:0007669"/>
    <property type="project" value="UniProtKB-KW"/>
</dbReference>
<keyword evidence="4" id="KW-0677">Repeat</keyword>
<dbReference type="InterPro" id="IPR001254">
    <property type="entry name" value="Trypsin_dom"/>
</dbReference>
<feature type="region of interest" description="Disordered" evidence="9">
    <location>
        <begin position="395"/>
        <end position="414"/>
    </location>
</feature>
<evidence type="ECO:0000256" key="9">
    <source>
        <dbReference type="SAM" id="MobiDB-lite"/>
    </source>
</evidence>
<feature type="chain" id="PRO_5044272813" description="Peptidase S1 domain-containing protein" evidence="11">
    <location>
        <begin position="17"/>
        <end position="579"/>
    </location>
</feature>
<dbReference type="GO" id="GO:0004252">
    <property type="term" value="F:serine-type endopeptidase activity"/>
    <property type="evidence" value="ECO:0007669"/>
    <property type="project" value="InterPro"/>
</dbReference>
<keyword evidence="5 8" id="KW-0378">Hydrolase</keyword>
<evidence type="ECO:0000256" key="1">
    <source>
        <dbReference type="ARBA" id="ARBA00004613"/>
    </source>
</evidence>
<dbReference type="InterPro" id="IPR033116">
    <property type="entry name" value="TRYPSIN_SER"/>
</dbReference>
<dbReference type="STRING" id="2903.R1EID2"/>
<dbReference type="CDD" id="cd00190">
    <property type="entry name" value="Tryp_SPc"/>
    <property type="match status" value="1"/>
</dbReference>
<evidence type="ECO:0000313" key="15">
    <source>
        <dbReference type="Proteomes" id="UP000013827"/>
    </source>
</evidence>
<dbReference type="PROSITE" id="PS00135">
    <property type="entry name" value="TRYPSIN_SER"/>
    <property type="match status" value="1"/>
</dbReference>
<dbReference type="SMART" id="SM00020">
    <property type="entry name" value="Tryp_SPc"/>
    <property type="match status" value="1"/>
</dbReference>
<evidence type="ECO:0000313" key="14">
    <source>
        <dbReference type="EnsemblProtists" id="EOD22746"/>
    </source>
</evidence>
<dbReference type="GeneID" id="17268293"/>
<evidence type="ECO:0000256" key="8">
    <source>
        <dbReference type="RuleBase" id="RU363034"/>
    </source>
</evidence>
<dbReference type="InterPro" id="IPR043504">
    <property type="entry name" value="Peptidase_S1_PA_chymotrypsin"/>
</dbReference>
<comment type="subcellular location">
    <subcellularLocation>
        <location evidence="1">Secreted</location>
    </subcellularLocation>
</comment>
<keyword evidence="7" id="KW-0325">Glycoprotein</keyword>
<keyword evidence="11" id="KW-0732">Signal</keyword>
<sequence length="579" mass="59972">MRACLLIMIALYRTSAAPANETTPANRMVSSLCFCPSAMRYCRTNTFGNEYCYGVSDPGFTSSSDYCVKYYGYEGQCTNSRPSGCFSDCPSNYLADGVCDAVCNNAACLYDGWDCPSPSPPSPAPPAGLAPPSPAPPAGLAGPCRNQHGSSLGSRIVGGDEIEPREHEFLVTYDSGCGGTLIAPGWVLTAAHCFVGTDSNGNELGPPERVYVGAHDITTGYDYDPNIECIHAIDVARTIAHLGYNSATMENDIYLIKLAETTSYAPIDALDSPGAEWPVGTLLTATGWGTTESGGSDFGADGVPLDVQVPTVSNTECSTAYDGAIVETMLCAGEVGKDSCQGDSGGPLFRVDVDGTETLVGVVSFGIGCGDAGFPGVYTRVASFRDWICDKTDEQVCHGRSPPSPSPPQSGEQGSFRVVASFTASGEVSNFGEATKRTILAKLAQLAGLSFVPLDSTLEVTAGSVIIVAKFPVATESEANSVQSSLASYSEADFEAQMGPVLAAVGSAVVSTVVVEVKGDPKPTESDGFPVVAIAAAAAGVAVVAALGGGYVYYKKKRRADEPSIPMGTPVEKVVVSSA</sequence>
<dbReference type="Gene3D" id="4.10.470.20">
    <property type="match status" value="1"/>
</dbReference>
<dbReference type="SMART" id="SM00004">
    <property type="entry name" value="NL"/>
    <property type="match status" value="1"/>
</dbReference>
<evidence type="ECO:0000259" key="12">
    <source>
        <dbReference type="PROSITE" id="PS50240"/>
    </source>
</evidence>
<keyword evidence="2" id="KW-0964">Secreted</keyword>
<feature type="domain" description="LNR" evidence="13">
    <location>
        <begin position="77"/>
        <end position="128"/>
    </location>
</feature>
<dbReference type="RefSeq" id="XP_005775175.1">
    <property type="nucleotide sequence ID" value="XM_005775118.1"/>
</dbReference>
<dbReference type="InterPro" id="IPR018114">
    <property type="entry name" value="TRYPSIN_HIS"/>
</dbReference>
<keyword evidence="10" id="KW-1133">Transmembrane helix</keyword>
<feature type="transmembrane region" description="Helical" evidence="10">
    <location>
        <begin position="531"/>
        <end position="554"/>
    </location>
</feature>
<dbReference type="PROSITE" id="PS50240">
    <property type="entry name" value="TRYPSIN_DOM"/>
    <property type="match status" value="1"/>
</dbReference>
<evidence type="ECO:0000259" key="13">
    <source>
        <dbReference type="PROSITE" id="PS50258"/>
    </source>
</evidence>
<dbReference type="eggNOG" id="KOG3627">
    <property type="taxonomic scope" value="Eukaryota"/>
</dbReference>
<keyword evidence="3 8" id="KW-0645">Protease</keyword>
<evidence type="ECO:0000256" key="6">
    <source>
        <dbReference type="ARBA" id="ARBA00023157"/>
    </source>
</evidence>
<dbReference type="KEGG" id="ehx:EMIHUDRAFT_195080"/>
<keyword evidence="8" id="KW-0720">Serine protease</keyword>
<protein>
    <recommendedName>
        <fullName evidence="16">Peptidase S1 domain-containing protein</fullName>
    </recommendedName>
</protein>
<evidence type="ECO:0000256" key="10">
    <source>
        <dbReference type="SAM" id="Phobius"/>
    </source>
</evidence>
<dbReference type="FunFam" id="2.40.10.10:FF:000002">
    <property type="entry name" value="Transmembrane protease serine"/>
    <property type="match status" value="1"/>
</dbReference>
<dbReference type="PROSITE" id="PS50258">
    <property type="entry name" value="LNR"/>
    <property type="match status" value="1"/>
</dbReference>
<feature type="signal peptide" evidence="11">
    <location>
        <begin position="1"/>
        <end position="16"/>
    </location>
</feature>
<dbReference type="PANTHER" id="PTHR24264:SF65">
    <property type="entry name" value="SRCR DOMAIN-CONTAINING PROTEIN"/>
    <property type="match status" value="1"/>
</dbReference>